<dbReference type="STRING" id="1428644.BIV57_03720"/>
<keyword evidence="4" id="KW-1185">Reference proteome</keyword>
<organism evidence="3 4">
    <name type="scientific">Mangrovactinospora gilvigrisea</name>
    <dbReference type="NCBI Taxonomy" id="1428644"/>
    <lineage>
        <taxon>Bacteria</taxon>
        <taxon>Bacillati</taxon>
        <taxon>Actinomycetota</taxon>
        <taxon>Actinomycetes</taxon>
        <taxon>Kitasatosporales</taxon>
        <taxon>Streptomycetaceae</taxon>
        <taxon>Mangrovactinospora</taxon>
    </lineage>
</organism>
<feature type="region of interest" description="Disordered" evidence="1">
    <location>
        <begin position="273"/>
        <end position="308"/>
    </location>
</feature>
<accession>A0A1J7BJJ6</accession>
<proteinExistence type="predicted"/>
<feature type="transmembrane region" description="Helical" evidence="2">
    <location>
        <begin position="246"/>
        <end position="266"/>
    </location>
</feature>
<name>A0A1J7BJJ6_9ACTN</name>
<evidence type="ECO:0000256" key="2">
    <source>
        <dbReference type="SAM" id="Phobius"/>
    </source>
</evidence>
<feature type="transmembrane region" description="Helical" evidence="2">
    <location>
        <begin position="192"/>
        <end position="209"/>
    </location>
</feature>
<feature type="transmembrane region" description="Helical" evidence="2">
    <location>
        <begin position="122"/>
        <end position="140"/>
    </location>
</feature>
<reference evidence="3 4" key="1">
    <citation type="submission" date="2016-10" db="EMBL/GenBank/DDBJ databases">
        <title>Genome sequence of Streptomyces gilvigriseus MUSC 26.</title>
        <authorList>
            <person name="Lee L.-H."/>
            <person name="Ser H.-L."/>
        </authorList>
    </citation>
    <scope>NUCLEOTIDE SEQUENCE [LARGE SCALE GENOMIC DNA]</scope>
    <source>
        <strain evidence="3 4">MUSC 26</strain>
    </source>
</reference>
<feature type="transmembrane region" description="Helical" evidence="2">
    <location>
        <begin position="64"/>
        <end position="85"/>
    </location>
</feature>
<evidence type="ECO:0008006" key="5">
    <source>
        <dbReference type="Google" id="ProtNLM"/>
    </source>
</evidence>
<dbReference type="Gene3D" id="1.10.3730.20">
    <property type="match status" value="1"/>
</dbReference>
<protein>
    <recommendedName>
        <fullName evidence="5">Integral membrane protein</fullName>
    </recommendedName>
</protein>
<evidence type="ECO:0000313" key="4">
    <source>
        <dbReference type="Proteomes" id="UP000243342"/>
    </source>
</evidence>
<dbReference type="PANTHER" id="PTHR40761">
    <property type="entry name" value="CONSERVED INTEGRAL MEMBRANE ALANINE VALINE AND LEUCINE RICH PROTEIN-RELATED"/>
    <property type="match status" value="1"/>
</dbReference>
<keyword evidence="2" id="KW-0812">Transmembrane</keyword>
<keyword evidence="2" id="KW-1133">Transmembrane helix</keyword>
<evidence type="ECO:0000313" key="3">
    <source>
        <dbReference type="EMBL" id="OIV38855.1"/>
    </source>
</evidence>
<sequence length="308" mass="30714">MALALTAALLAAACFGVATVLQAIGVRANGAVRAMVSAPFIGGLALDGLGFVFELVALRMLPLYLVQAAVAGSLAVTAVTGAVLLKSRLGRAEWGGVIAVCAGLALLGITSGEEGHRHPGPAVHWVGLGVAALLGVLGLLAARGLKGAGRAAVLGAIAGLGYGDVSLSVRLLPELHMPFWSGTVLPLLREPATYALIASGAVAFALLAQSLVGGRVAVATAGLVLGETAVPAVLGVWLLGDTTRHGMVPIAVLGFLLAVAGALALARFGEVDAPGDAPREGNEEPREGAQITGQPAADRESHGEPPSQ</sequence>
<feature type="compositionally biased region" description="Basic and acidic residues" evidence="1">
    <location>
        <begin position="277"/>
        <end position="287"/>
    </location>
</feature>
<dbReference type="PANTHER" id="PTHR40761:SF1">
    <property type="entry name" value="CONSERVED INTEGRAL MEMBRANE ALANINE VALINE AND LEUCINE RICH PROTEIN-RELATED"/>
    <property type="match status" value="1"/>
</dbReference>
<dbReference type="InterPro" id="IPR037185">
    <property type="entry name" value="EmrE-like"/>
</dbReference>
<dbReference type="AlphaFoldDB" id="A0A1J7BJJ6"/>
<keyword evidence="2" id="KW-0472">Membrane</keyword>
<dbReference type="SUPFAM" id="SSF103481">
    <property type="entry name" value="Multidrug resistance efflux transporter EmrE"/>
    <property type="match status" value="1"/>
</dbReference>
<feature type="compositionally biased region" description="Basic and acidic residues" evidence="1">
    <location>
        <begin position="297"/>
        <end position="308"/>
    </location>
</feature>
<feature type="transmembrane region" description="Helical" evidence="2">
    <location>
        <begin position="216"/>
        <end position="240"/>
    </location>
</feature>
<gene>
    <name evidence="3" type="ORF">BIV57_03720</name>
</gene>
<dbReference type="RefSeq" id="WP_071655188.1">
    <property type="nucleotide sequence ID" value="NZ_MLCF01000011.1"/>
</dbReference>
<dbReference type="Proteomes" id="UP000243342">
    <property type="component" value="Unassembled WGS sequence"/>
</dbReference>
<dbReference type="EMBL" id="MLCF01000011">
    <property type="protein sequence ID" value="OIV38855.1"/>
    <property type="molecule type" value="Genomic_DNA"/>
</dbReference>
<evidence type="ECO:0000256" key="1">
    <source>
        <dbReference type="SAM" id="MobiDB-lite"/>
    </source>
</evidence>
<comment type="caution">
    <text evidence="3">The sequence shown here is derived from an EMBL/GenBank/DDBJ whole genome shotgun (WGS) entry which is preliminary data.</text>
</comment>
<feature type="transmembrane region" description="Helical" evidence="2">
    <location>
        <begin position="92"/>
        <end position="110"/>
    </location>
</feature>
<feature type="transmembrane region" description="Helical" evidence="2">
    <location>
        <begin position="152"/>
        <end position="172"/>
    </location>
</feature>